<dbReference type="InterPro" id="IPR050508">
    <property type="entry name" value="Methyltransf_Superfamily"/>
</dbReference>
<dbReference type="PANTHER" id="PTHR42912">
    <property type="entry name" value="METHYLTRANSFERASE"/>
    <property type="match status" value="1"/>
</dbReference>
<reference evidence="3 4" key="1">
    <citation type="submission" date="2017-05" db="EMBL/GenBank/DDBJ databases">
        <authorList>
            <person name="Varghese N."/>
            <person name="Submissions S."/>
        </authorList>
    </citation>
    <scope>NUCLEOTIDE SEQUENCE [LARGE SCALE GENOMIC DNA]</scope>
    <source>
        <strain evidence="3 4">DSM 19382</strain>
    </source>
</reference>
<evidence type="ECO:0000313" key="3">
    <source>
        <dbReference type="EMBL" id="SMO86549.1"/>
    </source>
</evidence>
<organism evidence="3 4">
    <name type="scientific">Flavobacterium resistens</name>
    <dbReference type="NCBI Taxonomy" id="443612"/>
    <lineage>
        <taxon>Bacteria</taxon>
        <taxon>Pseudomonadati</taxon>
        <taxon>Bacteroidota</taxon>
        <taxon>Flavobacteriia</taxon>
        <taxon>Flavobacteriales</taxon>
        <taxon>Flavobacteriaceae</taxon>
        <taxon>Flavobacterium</taxon>
    </lineage>
</organism>
<protein>
    <submittedName>
        <fullName evidence="3">Methyltransferase domain-containing protein</fullName>
    </submittedName>
</protein>
<dbReference type="Pfam" id="PF08241">
    <property type="entry name" value="Methyltransf_11"/>
    <property type="match status" value="1"/>
</dbReference>
<dbReference type="CDD" id="cd02440">
    <property type="entry name" value="AdoMet_MTases"/>
    <property type="match status" value="1"/>
</dbReference>
<keyword evidence="5" id="KW-1185">Reference proteome</keyword>
<dbReference type="EMBL" id="FXTA01000005">
    <property type="protein sequence ID" value="SMO86549.1"/>
    <property type="molecule type" value="Genomic_DNA"/>
</dbReference>
<keyword evidence="3" id="KW-0489">Methyltransferase</keyword>
<dbReference type="EMBL" id="WKKG01000003">
    <property type="protein sequence ID" value="MRX67912.1"/>
    <property type="molecule type" value="Genomic_DNA"/>
</dbReference>
<dbReference type="Proteomes" id="UP000317289">
    <property type="component" value="Unassembled WGS sequence"/>
</dbReference>
<name>A0A521ERJ3_9FLAO</name>
<evidence type="ECO:0000313" key="2">
    <source>
        <dbReference type="EMBL" id="MRX67912.1"/>
    </source>
</evidence>
<evidence type="ECO:0000313" key="5">
    <source>
        <dbReference type="Proteomes" id="UP000468990"/>
    </source>
</evidence>
<dbReference type="InterPro" id="IPR013216">
    <property type="entry name" value="Methyltransf_11"/>
</dbReference>
<feature type="domain" description="Methyltransferase type 11" evidence="1">
    <location>
        <begin position="46"/>
        <end position="133"/>
    </location>
</feature>
<reference evidence="2 5" key="2">
    <citation type="submission" date="2019-11" db="EMBL/GenBank/DDBJ databases">
        <title>Flavobacterium resistens genome.</title>
        <authorList>
            <person name="Wilson V.M."/>
            <person name="Newman J.D."/>
        </authorList>
    </citation>
    <scope>NUCLEOTIDE SEQUENCE [LARGE SCALE GENOMIC DNA]</scope>
    <source>
        <strain evidence="2 5">DSM 19382</strain>
    </source>
</reference>
<dbReference type="RefSeq" id="WP_142451961.1">
    <property type="nucleotide sequence ID" value="NZ_FXTA01000005.1"/>
</dbReference>
<dbReference type="AlphaFoldDB" id="A0A521ERJ3"/>
<accession>A0A521ERJ3</accession>
<evidence type="ECO:0000259" key="1">
    <source>
        <dbReference type="Pfam" id="PF08241"/>
    </source>
</evidence>
<dbReference type="GO" id="GO:0008757">
    <property type="term" value="F:S-adenosylmethionine-dependent methyltransferase activity"/>
    <property type="evidence" value="ECO:0007669"/>
    <property type="project" value="InterPro"/>
</dbReference>
<dbReference type="InterPro" id="IPR029063">
    <property type="entry name" value="SAM-dependent_MTases_sf"/>
</dbReference>
<proteinExistence type="predicted"/>
<dbReference type="Gene3D" id="3.40.50.150">
    <property type="entry name" value="Vaccinia Virus protein VP39"/>
    <property type="match status" value="1"/>
</dbReference>
<gene>
    <name evidence="2" type="ORF">GJU42_08055</name>
    <name evidence="3" type="ORF">SAMN06265349_105288</name>
</gene>
<dbReference type="SUPFAM" id="SSF53335">
    <property type="entry name" value="S-adenosyl-L-methionine-dependent methyltransferases"/>
    <property type="match status" value="1"/>
</dbReference>
<keyword evidence="3" id="KW-0808">Transferase</keyword>
<evidence type="ECO:0000313" key="4">
    <source>
        <dbReference type="Proteomes" id="UP000317289"/>
    </source>
</evidence>
<dbReference type="OrthoDB" id="9805171at2"/>
<dbReference type="GO" id="GO:0032259">
    <property type="term" value="P:methylation"/>
    <property type="evidence" value="ECO:0007669"/>
    <property type="project" value="UniProtKB-KW"/>
</dbReference>
<sequence length="235" mass="27669">MNNQKIIKDQFIDLKVENLPISYYIIRKSLLSAVSELKPIIKGKVLDLACGLMPYKEYLMNDSVEEYIGVDLEPTEYHNLEKPDFYWDGQKIPFEAETFDFVIATEFLEHYFDTSSILKEIQRVLKPGGTFFFTVPNVWPLHEVPYDYHRFTPYALSEHFKIANFSKSDIKFLGGRNYHLALSLAIWYDNYWSESRKKVIKPFFNYIVNTLVKKDKKQNFANNQMFSGLYGFATK</sequence>
<dbReference type="Proteomes" id="UP000468990">
    <property type="component" value="Unassembled WGS sequence"/>
</dbReference>